<keyword evidence="4" id="KW-0560">Oxidoreductase</keyword>
<dbReference type="EMBL" id="PJCH01000003">
    <property type="protein sequence ID" value="PQA88966.1"/>
    <property type="molecule type" value="Genomic_DNA"/>
</dbReference>
<dbReference type="InterPro" id="IPR013785">
    <property type="entry name" value="Aldolase_TIM"/>
</dbReference>
<dbReference type="Pfam" id="PF03060">
    <property type="entry name" value="NMO"/>
    <property type="match status" value="1"/>
</dbReference>
<evidence type="ECO:0000313" key="7">
    <source>
        <dbReference type="Proteomes" id="UP000239504"/>
    </source>
</evidence>
<reference evidence="6 7" key="1">
    <citation type="submission" date="2017-12" db="EMBL/GenBank/DDBJ databases">
        <authorList>
            <person name="Hurst M.R.H."/>
        </authorList>
    </citation>
    <scope>NUCLEOTIDE SEQUENCE [LARGE SCALE GENOMIC DNA]</scope>
    <source>
        <strain evidence="6 7">SY-3-19</strain>
    </source>
</reference>
<organism evidence="6 7">
    <name type="scientific">Hyphococcus luteus</name>
    <dbReference type="NCBI Taxonomy" id="2058213"/>
    <lineage>
        <taxon>Bacteria</taxon>
        <taxon>Pseudomonadati</taxon>
        <taxon>Pseudomonadota</taxon>
        <taxon>Alphaproteobacteria</taxon>
        <taxon>Parvularculales</taxon>
        <taxon>Parvularculaceae</taxon>
        <taxon>Hyphococcus</taxon>
    </lineage>
</organism>
<keyword evidence="2" id="KW-0285">Flavoprotein</keyword>
<dbReference type="InterPro" id="IPR004136">
    <property type="entry name" value="NMO"/>
</dbReference>
<evidence type="ECO:0000256" key="2">
    <source>
        <dbReference type="ARBA" id="ARBA00022630"/>
    </source>
</evidence>
<keyword evidence="5 6" id="KW-0503">Monooxygenase</keyword>
<dbReference type="PANTHER" id="PTHR42747:SF4">
    <property type="entry name" value="BLR1330 PROTEIN"/>
    <property type="match status" value="1"/>
</dbReference>
<name>A0A2S7K8Y2_9PROT</name>
<dbReference type="OrthoDB" id="9778912at2"/>
<dbReference type="Gene3D" id="3.20.20.70">
    <property type="entry name" value="Aldolase class I"/>
    <property type="match status" value="1"/>
</dbReference>
<dbReference type="PANTHER" id="PTHR42747">
    <property type="entry name" value="NITRONATE MONOOXYGENASE-RELATED"/>
    <property type="match status" value="1"/>
</dbReference>
<dbReference type="CDD" id="cd04730">
    <property type="entry name" value="NPD_like"/>
    <property type="match status" value="1"/>
</dbReference>
<keyword evidence="3" id="KW-0288">FMN</keyword>
<dbReference type="GO" id="GO:0018580">
    <property type="term" value="F:nitronate monooxygenase activity"/>
    <property type="evidence" value="ECO:0007669"/>
    <property type="project" value="InterPro"/>
</dbReference>
<evidence type="ECO:0000256" key="1">
    <source>
        <dbReference type="ARBA" id="ARBA00009881"/>
    </source>
</evidence>
<comment type="caution">
    <text evidence="6">The sequence shown here is derived from an EMBL/GenBank/DDBJ whole genome shotgun (WGS) entry which is preliminary data.</text>
</comment>
<gene>
    <name evidence="6" type="ORF">CW354_03180</name>
</gene>
<proteinExistence type="inferred from homology"/>
<dbReference type="SUPFAM" id="SSF51412">
    <property type="entry name" value="Inosine monophosphate dehydrogenase (IMPDH)"/>
    <property type="match status" value="1"/>
</dbReference>
<dbReference type="FunFam" id="3.20.20.70:FF:000210">
    <property type="entry name" value="2-nitropropane dioxygenase"/>
    <property type="match status" value="1"/>
</dbReference>
<keyword evidence="7" id="KW-1185">Reference proteome</keyword>
<evidence type="ECO:0000313" key="6">
    <source>
        <dbReference type="EMBL" id="PQA88966.1"/>
    </source>
</evidence>
<sequence>MPSLEEIKSKLRLPVIGAPMFIVSTPKLVIAQCQAGVIGSFPALNARPAEKLDEWLVEIKEALARHEEKQPNLPTAPYAVNQIVHRTNERLMHDVEACVKHEVPIVITSLGAREEVYEAIHSYGGIVLHDVINNTFARKAIEKGADGLICVAAGAGGHAGVISPFALVQEIREWFDGPLALSGSIARGQSVLAAEAMGADFGYVGSAFIATEEANADDAYKQGIVDGRADDILYTNYFSGVHGNYLKPSIRNAGLDPDNLPESDPSKMDFKSGGENAKKVWKDIWGCGQGIGAVTEVTTTAALVDRFAREYDAAKLKLCGR</sequence>
<accession>A0A2S7K8Y2</accession>
<comment type="similarity">
    <text evidence="1">Belongs to the nitronate monooxygenase family. NMO class I subfamily.</text>
</comment>
<dbReference type="RefSeq" id="WP_104828604.1">
    <property type="nucleotide sequence ID" value="NZ_PJCH01000003.1"/>
</dbReference>
<evidence type="ECO:0000256" key="5">
    <source>
        <dbReference type="ARBA" id="ARBA00023033"/>
    </source>
</evidence>
<dbReference type="AlphaFoldDB" id="A0A2S7K8Y2"/>
<evidence type="ECO:0000256" key="3">
    <source>
        <dbReference type="ARBA" id="ARBA00022643"/>
    </source>
</evidence>
<protein>
    <submittedName>
        <fullName evidence="6">Nitronate monooxygenase</fullName>
    </submittedName>
</protein>
<evidence type="ECO:0000256" key="4">
    <source>
        <dbReference type="ARBA" id="ARBA00023002"/>
    </source>
</evidence>
<dbReference type="Proteomes" id="UP000239504">
    <property type="component" value="Unassembled WGS sequence"/>
</dbReference>